<evidence type="ECO:0000313" key="2">
    <source>
        <dbReference type="EMBL" id="MBB6224555.1"/>
    </source>
</evidence>
<protein>
    <submittedName>
        <fullName evidence="2">P27 family predicted phage terminase small subunit</fullName>
    </submittedName>
</protein>
<gene>
    <name evidence="2" type="ORF">GGE66_005570</name>
</gene>
<dbReference type="NCBIfam" id="TIGR01558">
    <property type="entry name" value="sm_term_P27"/>
    <property type="match status" value="1"/>
</dbReference>
<dbReference type="Proteomes" id="UP000517187">
    <property type="component" value="Unassembled WGS sequence"/>
</dbReference>
<dbReference type="InterPro" id="IPR006448">
    <property type="entry name" value="Phage_term_ssu_P27"/>
</dbReference>
<proteinExistence type="predicted"/>
<sequence length="156" mass="16425">MGARGPRPETPEIQALKGNPGKRKKRAPSIKPSGDTVIPNYLKGDALACFKMITAAMPPGYFASTDTGSIAVYAAAWADHKAAVTALAAEPAIVDGSTGNKQPNPWFKIKNEAARIMMAMGDRLGLDPKSRATLSPPEEKKSSKFSGLIGRSAETA</sequence>
<feature type="compositionally biased region" description="Basic and acidic residues" evidence="1">
    <location>
        <begin position="1"/>
        <end position="10"/>
    </location>
</feature>
<feature type="region of interest" description="Disordered" evidence="1">
    <location>
        <begin position="1"/>
        <end position="34"/>
    </location>
</feature>
<feature type="region of interest" description="Disordered" evidence="1">
    <location>
        <begin position="126"/>
        <end position="156"/>
    </location>
</feature>
<dbReference type="EMBL" id="JACIIJ010000016">
    <property type="protein sequence ID" value="MBB6224555.1"/>
    <property type="molecule type" value="Genomic_DNA"/>
</dbReference>
<name>A0A7W9ZXE3_RHILE</name>
<dbReference type="AlphaFoldDB" id="A0A7W9ZXE3"/>
<evidence type="ECO:0000256" key="1">
    <source>
        <dbReference type="SAM" id="MobiDB-lite"/>
    </source>
</evidence>
<dbReference type="Pfam" id="PF05119">
    <property type="entry name" value="Terminase_4"/>
    <property type="match status" value="1"/>
</dbReference>
<accession>A0A7W9ZXE3</accession>
<comment type="caution">
    <text evidence="2">The sequence shown here is derived from an EMBL/GenBank/DDBJ whole genome shotgun (WGS) entry which is preliminary data.</text>
</comment>
<evidence type="ECO:0000313" key="3">
    <source>
        <dbReference type="Proteomes" id="UP000517187"/>
    </source>
</evidence>
<dbReference type="RefSeq" id="WP_184696954.1">
    <property type="nucleotide sequence ID" value="NZ_JACIIJ010000016.1"/>
</dbReference>
<organism evidence="2 3">
    <name type="scientific">Rhizobium leguminosarum</name>
    <dbReference type="NCBI Taxonomy" id="384"/>
    <lineage>
        <taxon>Bacteria</taxon>
        <taxon>Pseudomonadati</taxon>
        <taxon>Pseudomonadota</taxon>
        <taxon>Alphaproteobacteria</taxon>
        <taxon>Hyphomicrobiales</taxon>
        <taxon>Rhizobiaceae</taxon>
        <taxon>Rhizobium/Agrobacterium group</taxon>
        <taxon>Rhizobium</taxon>
    </lineage>
</organism>
<reference evidence="2 3" key="1">
    <citation type="submission" date="2020-08" db="EMBL/GenBank/DDBJ databases">
        <title>Genomic Encyclopedia of Type Strains, Phase IV (KMG-V): Genome sequencing to study the core and pangenomes of soil and plant-associated prokaryotes.</title>
        <authorList>
            <person name="Whitman W."/>
        </authorList>
    </citation>
    <scope>NUCLEOTIDE SEQUENCE [LARGE SCALE GENOMIC DNA]</scope>
    <source>
        <strain evidence="2 3">SEMIA 4011</strain>
    </source>
</reference>